<evidence type="ECO:0000256" key="1">
    <source>
        <dbReference type="SAM" id="Phobius"/>
    </source>
</evidence>
<dbReference type="EMBL" id="JBHILJ010000008">
    <property type="protein sequence ID" value="MFB5737753.1"/>
    <property type="molecule type" value="Genomic_DNA"/>
</dbReference>
<name>A0ABV5BR05_9LEPT</name>
<protein>
    <recommendedName>
        <fullName evidence="4">DUF4321 domain-containing protein</fullName>
    </recommendedName>
</protein>
<dbReference type="RefSeq" id="WP_052006495.1">
    <property type="nucleotide sequence ID" value="NZ_JBHILI010000009.1"/>
</dbReference>
<proteinExistence type="predicted"/>
<organism evidence="2 3">
    <name type="scientific">Leptospira wolffii</name>
    <dbReference type="NCBI Taxonomy" id="409998"/>
    <lineage>
        <taxon>Bacteria</taxon>
        <taxon>Pseudomonadati</taxon>
        <taxon>Spirochaetota</taxon>
        <taxon>Spirochaetia</taxon>
        <taxon>Leptospirales</taxon>
        <taxon>Leptospiraceae</taxon>
        <taxon>Leptospira</taxon>
    </lineage>
</organism>
<evidence type="ECO:0000313" key="2">
    <source>
        <dbReference type="EMBL" id="MFB5737753.1"/>
    </source>
</evidence>
<comment type="caution">
    <text evidence="2">The sequence shown here is derived from an EMBL/GenBank/DDBJ whole genome shotgun (WGS) entry which is preliminary data.</text>
</comment>
<evidence type="ECO:0000313" key="3">
    <source>
        <dbReference type="Proteomes" id="UP001580391"/>
    </source>
</evidence>
<evidence type="ECO:0008006" key="4">
    <source>
        <dbReference type="Google" id="ProtNLM"/>
    </source>
</evidence>
<gene>
    <name evidence="2" type="ORF">ACE5IX_14610</name>
</gene>
<feature type="transmembrane region" description="Helical" evidence="1">
    <location>
        <begin position="18"/>
        <end position="36"/>
    </location>
</feature>
<accession>A0ABV5BR05</accession>
<feature type="transmembrane region" description="Helical" evidence="1">
    <location>
        <begin position="56"/>
        <end position="83"/>
    </location>
</feature>
<dbReference type="Proteomes" id="UP001580391">
    <property type="component" value="Unassembled WGS sequence"/>
</dbReference>
<sequence length="86" mass="9307">MVSTSPKRPMDRGKAGKIVLAVFLGYLVGAAVGFLIDRPLGGPFFSAYLLQEPLRLELYLIKVEVQVTPASLIGLVATLFFVLKKG</sequence>
<keyword evidence="1" id="KW-1133">Transmembrane helix</keyword>
<reference evidence="2 3" key="1">
    <citation type="submission" date="2024-09" db="EMBL/GenBank/DDBJ databases">
        <title>Taxonomic and Genotyping Characterization of Leptospira Strains isolated from Multiple Sources in Colombia highlights the importance of intermediate species.</title>
        <authorList>
            <person name="Torres Higuera L."/>
            <person name="Rojas Tapias D."/>
            <person name="Jimenez Velasquez S."/>
            <person name="Renjifo Ibanez C."/>
        </authorList>
    </citation>
    <scope>NUCLEOTIDE SEQUENCE [LARGE SCALE GENOMIC DNA]</scope>
    <source>
        <strain evidence="2 3">Lep080</strain>
    </source>
</reference>
<keyword evidence="3" id="KW-1185">Reference proteome</keyword>
<keyword evidence="1" id="KW-0812">Transmembrane</keyword>
<keyword evidence="1" id="KW-0472">Membrane</keyword>